<dbReference type="InterPro" id="IPR012675">
    <property type="entry name" value="Beta-grasp_dom_sf"/>
</dbReference>
<dbReference type="PROSITE" id="PS00197">
    <property type="entry name" value="2FE2S_FER_1"/>
    <property type="match status" value="1"/>
</dbReference>
<comment type="cofactor">
    <cofactor evidence="1">
        <name>FAD</name>
        <dbReference type="ChEBI" id="CHEBI:57692"/>
    </cofactor>
</comment>
<evidence type="ECO:0000256" key="3">
    <source>
        <dbReference type="ARBA" id="ARBA00022714"/>
    </source>
</evidence>
<dbReference type="PROSITE" id="PS51085">
    <property type="entry name" value="2FE2S_FER_2"/>
    <property type="match status" value="1"/>
</dbReference>
<keyword evidence="4" id="KW-0479">Metal-binding</keyword>
<evidence type="ECO:0000256" key="4">
    <source>
        <dbReference type="ARBA" id="ARBA00022723"/>
    </source>
</evidence>
<dbReference type="PANTHER" id="PTHR47354:SF8">
    <property type="entry name" value="1,2-PHENYLACETYL-COA EPOXIDASE, SUBUNIT E"/>
    <property type="match status" value="1"/>
</dbReference>
<dbReference type="GO" id="GO:0050660">
    <property type="term" value="F:flavin adenine dinucleotide binding"/>
    <property type="evidence" value="ECO:0007669"/>
    <property type="project" value="TreeGrafter"/>
</dbReference>
<feature type="domain" description="2Fe-2S ferredoxin-type" evidence="10">
    <location>
        <begin position="268"/>
        <end position="358"/>
    </location>
</feature>
<dbReference type="GO" id="GO:0046872">
    <property type="term" value="F:metal ion binding"/>
    <property type="evidence" value="ECO:0007669"/>
    <property type="project" value="UniProtKB-KW"/>
</dbReference>
<dbReference type="SUPFAM" id="SSF52343">
    <property type="entry name" value="Ferredoxin reductase-like, C-terminal NADP-linked domain"/>
    <property type="match status" value="1"/>
</dbReference>
<dbReference type="PROSITE" id="PS51384">
    <property type="entry name" value="FAD_FR"/>
    <property type="match status" value="1"/>
</dbReference>
<keyword evidence="7" id="KW-0408">Iron</keyword>
<keyword evidence="8" id="KW-0411">Iron-sulfur</keyword>
<dbReference type="Gene3D" id="3.40.50.80">
    <property type="entry name" value="Nucleotide-binding domain of ferredoxin-NADP reductase (FNR) module"/>
    <property type="match status" value="1"/>
</dbReference>
<keyword evidence="3" id="KW-0001">2Fe-2S</keyword>
<feature type="domain" description="FAD-binding FR-type" evidence="11">
    <location>
        <begin position="3"/>
        <end position="107"/>
    </location>
</feature>
<keyword evidence="5" id="KW-0274">FAD</keyword>
<proteinExistence type="predicted"/>
<dbReference type="Pfam" id="PF00175">
    <property type="entry name" value="NAD_binding_1"/>
    <property type="match status" value="1"/>
</dbReference>
<name>A0A255YK47_9SPHN</name>
<dbReference type="OrthoDB" id="9786134at2"/>
<evidence type="ECO:0000259" key="10">
    <source>
        <dbReference type="PROSITE" id="PS51085"/>
    </source>
</evidence>
<evidence type="ECO:0000256" key="2">
    <source>
        <dbReference type="ARBA" id="ARBA00022630"/>
    </source>
</evidence>
<dbReference type="CDD" id="cd06214">
    <property type="entry name" value="PA_degradation_oxidoreductase_like"/>
    <property type="match status" value="1"/>
</dbReference>
<dbReference type="Gene3D" id="3.10.20.30">
    <property type="match status" value="1"/>
</dbReference>
<dbReference type="InterPro" id="IPR001709">
    <property type="entry name" value="Flavoprot_Pyr_Nucl_cyt_Rdtase"/>
</dbReference>
<dbReference type="SUPFAM" id="SSF54292">
    <property type="entry name" value="2Fe-2S ferredoxin-like"/>
    <property type="match status" value="1"/>
</dbReference>
<comment type="caution">
    <text evidence="12">The sequence shown here is derived from an EMBL/GenBank/DDBJ whole genome shotgun (WGS) entry which is preliminary data.</text>
</comment>
<dbReference type="InterPro" id="IPR017927">
    <property type="entry name" value="FAD-bd_FR_type"/>
</dbReference>
<dbReference type="InterPro" id="IPR017938">
    <property type="entry name" value="Riboflavin_synthase-like_b-brl"/>
</dbReference>
<sequence>MSTGFHRLAIASVWHETPEAIAVRLAVPAPLADAYRFHPGQHVTVRAQIAGEDVRRSYSICSVPSDEGLCIAIKRVPGGRFSNWANDNLVSGATLDVMPPTGAFTWSFDPARQAQYAMFASGSGITPILSLLKTGLATEPGSHFALFYGNRDTNNIIFREEIAQLKNLYLDRLQVHHFLSREEDDLEILNGRIDAAKVEQILDRLLPAEAIDRAFICGPEDMMAAVETGLVKAGMGPDRILTERFTASELSSEQKEAVSRLERQAAGKPIRVRIDGRRRTLTFDPALGSILDNARAAGLPAPFSCKAGVCATCRGRVVSGKVEMVRRFGLSDADIADGYVLTCQAIPVTDDVEIDFDG</sequence>
<evidence type="ECO:0000256" key="6">
    <source>
        <dbReference type="ARBA" id="ARBA00023002"/>
    </source>
</evidence>
<dbReference type="InterPro" id="IPR050415">
    <property type="entry name" value="MRET"/>
</dbReference>
<dbReference type="InterPro" id="IPR008333">
    <property type="entry name" value="Cbr1-like_FAD-bd_dom"/>
</dbReference>
<gene>
    <name evidence="12" type="ORF">CHU93_07580</name>
</gene>
<dbReference type="EMBL" id="NOXT01000104">
    <property type="protein sequence ID" value="OYQ29568.1"/>
    <property type="molecule type" value="Genomic_DNA"/>
</dbReference>
<keyword evidence="13" id="KW-1185">Reference proteome</keyword>
<evidence type="ECO:0000256" key="1">
    <source>
        <dbReference type="ARBA" id="ARBA00001974"/>
    </source>
</evidence>
<dbReference type="PRINTS" id="PR00371">
    <property type="entry name" value="FPNCR"/>
</dbReference>
<dbReference type="InterPro" id="IPR006058">
    <property type="entry name" value="2Fe2S_fd_BS"/>
</dbReference>
<dbReference type="SUPFAM" id="SSF63380">
    <property type="entry name" value="Riboflavin synthase domain-like"/>
    <property type="match status" value="1"/>
</dbReference>
<dbReference type="RefSeq" id="WP_094473493.1">
    <property type="nucleotide sequence ID" value="NZ_NOXT01000104.1"/>
</dbReference>
<keyword evidence="2" id="KW-0285">Flavoprotein</keyword>
<organism evidence="12 13">
    <name type="scientific">Sandarakinorhabdus cyanobacteriorum</name>
    <dbReference type="NCBI Taxonomy" id="1981098"/>
    <lineage>
        <taxon>Bacteria</taxon>
        <taxon>Pseudomonadati</taxon>
        <taxon>Pseudomonadota</taxon>
        <taxon>Alphaproteobacteria</taxon>
        <taxon>Sphingomonadales</taxon>
        <taxon>Sphingosinicellaceae</taxon>
        <taxon>Sandarakinorhabdus</taxon>
    </lineage>
</organism>
<evidence type="ECO:0000259" key="11">
    <source>
        <dbReference type="PROSITE" id="PS51384"/>
    </source>
</evidence>
<dbReference type="PANTHER" id="PTHR47354">
    <property type="entry name" value="NADH OXIDOREDUCTASE HCR"/>
    <property type="match status" value="1"/>
</dbReference>
<evidence type="ECO:0000313" key="13">
    <source>
        <dbReference type="Proteomes" id="UP000216991"/>
    </source>
</evidence>
<dbReference type="PRINTS" id="PR00406">
    <property type="entry name" value="CYTB5RDTASE"/>
</dbReference>
<dbReference type="InterPro" id="IPR039261">
    <property type="entry name" value="FNR_nucleotide-bd"/>
</dbReference>
<accession>A0A255YK47</accession>
<dbReference type="InterPro" id="IPR036010">
    <property type="entry name" value="2Fe-2S_ferredoxin-like_sf"/>
</dbReference>
<evidence type="ECO:0000256" key="7">
    <source>
        <dbReference type="ARBA" id="ARBA00023004"/>
    </source>
</evidence>
<comment type="cofactor">
    <cofactor evidence="9">
        <name>[2Fe-2S] cluster</name>
        <dbReference type="ChEBI" id="CHEBI:190135"/>
    </cofactor>
</comment>
<dbReference type="GO" id="GO:0016491">
    <property type="term" value="F:oxidoreductase activity"/>
    <property type="evidence" value="ECO:0007669"/>
    <property type="project" value="UniProtKB-KW"/>
</dbReference>
<reference evidence="12 13" key="1">
    <citation type="submission" date="2017-07" db="EMBL/GenBank/DDBJ databases">
        <title>Sandarakinorhabdus cyanobacteriorum sp. nov., a novel bacterium isolated from cyanobacterial aggregates in a eutrophic lake.</title>
        <authorList>
            <person name="Cai H."/>
        </authorList>
    </citation>
    <scope>NUCLEOTIDE SEQUENCE [LARGE SCALE GENOMIC DNA]</scope>
    <source>
        <strain evidence="12 13">TH057</strain>
    </source>
</reference>
<dbReference type="Gene3D" id="2.40.30.10">
    <property type="entry name" value="Translation factors"/>
    <property type="match status" value="1"/>
</dbReference>
<evidence type="ECO:0000256" key="5">
    <source>
        <dbReference type="ARBA" id="ARBA00022827"/>
    </source>
</evidence>
<dbReference type="Proteomes" id="UP000216991">
    <property type="component" value="Unassembled WGS sequence"/>
</dbReference>
<evidence type="ECO:0000313" key="12">
    <source>
        <dbReference type="EMBL" id="OYQ29568.1"/>
    </source>
</evidence>
<evidence type="ECO:0000256" key="8">
    <source>
        <dbReference type="ARBA" id="ARBA00023014"/>
    </source>
</evidence>
<protein>
    <submittedName>
        <fullName evidence="12">Phenylacetate-CoA oxygenase</fullName>
    </submittedName>
</protein>
<evidence type="ECO:0000256" key="9">
    <source>
        <dbReference type="ARBA" id="ARBA00034078"/>
    </source>
</evidence>
<dbReference type="InterPro" id="IPR001041">
    <property type="entry name" value="2Fe-2S_ferredoxin-type"/>
</dbReference>
<dbReference type="AlphaFoldDB" id="A0A255YK47"/>
<dbReference type="Pfam" id="PF00111">
    <property type="entry name" value="Fer2"/>
    <property type="match status" value="1"/>
</dbReference>
<dbReference type="InterPro" id="IPR001433">
    <property type="entry name" value="OxRdtase_FAD/NAD-bd"/>
</dbReference>
<dbReference type="GO" id="GO:0051537">
    <property type="term" value="F:2 iron, 2 sulfur cluster binding"/>
    <property type="evidence" value="ECO:0007669"/>
    <property type="project" value="UniProtKB-KW"/>
</dbReference>
<dbReference type="Pfam" id="PF00970">
    <property type="entry name" value="FAD_binding_6"/>
    <property type="match status" value="1"/>
</dbReference>
<keyword evidence="6" id="KW-0560">Oxidoreductase</keyword>
<dbReference type="CDD" id="cd00207">
    <property type="entry name" value="fer2"/>
    <property type="match status" value="1"/>
</dbReference>